<reference evidence="1 2" key="1">
    <citation type="submission" date="2023-08" db="EMBL/GenBank/DDBJ databases">
        <title>Pleionea litopenaei sp. nov., isolated from stomach of juvenile Litopenaeus vannamei.</title>
        <authorList>
            <person name="Rho A.M."/>
            <person name="Hwang C.Y."/>
        </authorList>
    </citation>
    <scope>NUCLEOTIDE SEQUENCE [LARGE SCALE GENOMIC DNA]</scope>
    <source>
        <strain evidence="1 2">HL-JVS1</strain>
    </source>
</reference>
<dbReference type="KEGG" id="plei:Q9312_15240"/>
<evidence type="ECO:0000313" key="1">
    <source>
        <dbReference type="EMBL" id="WMS86574.1"/>
    </source>
</evidence>
<dbReference type="EMBL" id="CP133548">
    <property type="protein sequence ID" value="WMS86574.1"/>
    <property type="molecule type" value="Genomic_DNA"/>
</dbReference>
<dbReference type="Proteomes" id="UP001239782">
    <property type="component" value="Chromosome"/>
</dbReference>
<dbReference type="Pfam" id="PF08907">
    <property type="entry name" value="DUF1853"/>
    <property type="match status" value="1"/>
</dbReference>
<accession>A0AA51X676</accession>
<proteinExistence type="predicted"/>
<name>A0AA51X676_9GAMM</name>
<gene>
    <name evidence="1" type="ORF">Q9312_15240</name>
</gene>
<evidence type="ECO:0000313" key="2">
    <source>
        <dbReference type="Proteomes" id="UP001239782"/>
    </source>
</evidence>
<sequence length="330" mass="38250">MTTLKYPSTHPLLEETPKQLMQRLAWCVLTPELVTIPQNFFVHANDRAQFWQSFKREVERNTQEKWIDKLYQDIEQLKTFRLGDLFECFINFIFSVHPDYQVIERNLQVIVDGVTLGELDLLVQNKNNHSLLHIEMASKFYLNIPWMGKDFWVGSNVKDRLDLKLDRLIHHQLALSSHPAMLHWLAERNLPKAQACSLLRGQLFHSFSSMSERMKLSDTGSTPDSQVRNSFKALSATAVWATSEELEQGLQSLGQSTEQLSVVRLEKFQWLGLCDFNNTPSKLSDLLEQGVAKRPCILRINADNEDEFSVFWLPSDWPDKVNNEYPDPLS</sequence>
<protein>
    <submittedName>
        <fullName evidence="1">DUF1853 family protein</fullName>
    </submittedName>
</protein>
<dbReference type="AlphaFoldDB" id="A0AA51X676"/>
<dbReference type="InterPro" id="IPR015003">
    <property type="entry name" value="DUF1853"/>
</dbReference>
<organism evidence="1 2">
    <name type="scientific">Pleionea litopenaei</name>
    <dbReference type="NCBI Taxonomy" id="3070815"/>
    <lineage>
        <taxon>Bacteria</taxon>
        <taxon>Pseudomonadati</taxon>
        <taxon>Pseudomonadota</taxon>
        <taxon>Gammaproteobacteria</taxon>
        <taxon>Oceanospirillales</taxon>
        <taxon>Pleioneaceae</taxon>
        <taxon>Pleionea</taxon>
    </lineage>
</organism>
<dbReference type="RefSeq" id="WP_309201719.1">
    <property type="nucleotide sequence ID" value="NZ_CP133548.1"/>
</dbReference>
<keyword evidence="2" id="KW-1185">Reference proteome</keyword>